<proteinExistence type="predicted"/>
<dbReference type="InterPro" id="IPR050951">
    <property type="entry name" value="Retrovirus_Pol_polyprotein"/>
</dbReference>
<dbReference type="SUPFAM" id="SSF53098">
    <property type="entry name" value="Ribonuclease H-like"/>
    <property type="match status" value="1"/>
</dbReference>
<reference evidence="2" key="1">
    <citation type="submission" date="2021-02" db="EMBL/GenBank/DDBJ databases">
        <authorList>
            <person name="Nowell W R."/>
        </authorList>
    </citation>
    <scope>NUCLEOTIDE SEQUENCE</scope>
    <source>
        <strain evidence="2">Ploen Becks lab</strain>
    </source>
</reference>
<dbReference type="InterPro" id="IPR001584">
    <property type="entry name" value="Integrase_cat-core"/>
</dbReference>
<keyword evidence="3" id="KW-1185">Reference proteome</keyword>
<dbReference type="InterPro" id="IPR036397">
    <property type="entry name" value="RNaseH_sf"/>
</dbReference>
<dbReference type="PANTHER" id="PTHR37984">
    <property type="entry name" value="PROTEIN CBG26694"/>
    <property type="match status" value="1"/>
</dbReference>
<organism evidence="2 3">
    <name type="scientific">Brachionus calyciflorus</name>
    <dbReference type="NCBI Taxonomy" id="104777"/>
    <lineage>
        <taxon>Eukaryota</taxon>
        <taxon>Metazoa</taxon>
        <taxon>Spiralia</taxon>
        <taxon>Gnathifera</taxon>
        <taxon>Rotifera</taxon>
        <taxon>Eurotatoria</taxon>
        <taxon>Monogononta</taxon>
        <taxon>Pseudotrocha</taxon>
        <taxon>Ploima</taxon>
        <taxon>Brachionidae</taxon>
        <taxon>Brachionus</taxon>
    </lineage>
</organism>
<dbReference type="EMBL" id="CAJNOC010004298">
    <property type="protein sequence ID" value="CAF1016668.1"/>
    <property type="molecule type" value="Genomic_DNA"/>
</dbReference>
<dbReference type="GO" id="GO:0003676">
    <property type="term" value="F:nucleic acid binding"/>
    <property type="evidence" value="ECO:0007669"/>
    <property type="project" value="InterPro"/>
</dbReference>
<dbReference type="PROSITE" id="PS50994">
    <property type="entry name" value="INTEGRASE"/>
    <property type="match status" value="1"/>
</dbReference>
<gene>
    <name evidence="2" type="ORF">OXX778_LOCUS17165</name>
</gene>
<feature type="domain" description="Integrase catalytic" evidence="1">
    <location>
        <begin position="147"/>
        <end position="313"/>
    </location>
</feature>
<dbReference type="Gene3D" id="3.30.420.10">
    <property type="entry name" value="Ribonuclease H-like superfamily/Ribonuclease H"/>
    <property type="match status" value="1"/>
</dbReference>
<evidence type="ECO:0000313" key="3">
    <source>
        <dbReference type="Proteomes" id="UP000663879"/>
    </source>
</evidence>
<dbReference type="GO" id="GO:0015074">
    <property type="term" value="P:DNA integration"/>
    <property type="evidence" value="ECO:0007669"/>
    <property type="project" value="InterPro"/>
</dbReference>
<sequence length="435" mass="51221">MESIDQHKESFYAEIEKIKSESRKIYTKEEIQAKIKLISESKNNQSTKLATEYYHLRNFQIFEIGGINRLIRKMNENDHEIYIVVAFEDLFDEIRAVHLNCGHGGVNKMVKICNKKFDNIHQKFLSIDNQFCHGCQLKSCKSGSKKVVVKPIISDYLMNRGQLDLVDFQSMPDWIWKWLMHYQDHHNKLSHLNPLTSKCAREVALRRIDIFTLFGPPYILQMDNGREFVAEVIKELKLIWPKMTIVHGKPRHPQSQGSVERANADVKDMLRLWMRENQSTNWALGLKFVQLQKNTSYHSTIGCTPYFATFRREIKFGLESSLIPKEILLKLTTEEELQQTLQKQNKQTQEKIFENNQVYFLTFLFKRIERLLIGEDENEEYLCPQSPLFENDSILEKRSRLELSDEEEDVLEPQPKIGKFEQNAIKIADILEFKL</sequence>
<dbReference type="InterPro" id="IPR012337">
    <property type="entry name" value="RNaseH-like_sf"/>
</dbReference>
<dbReference type="OrthoDB" id="10000497at2759"/>
<dbReference type="PANTHER" id="PTHR37984:SF5">
    <property type="entry name" value="PROTEIN NYNRIN-LIKE"/>
    <property type="match status" value="1"/>
</dbReference>
<protein>
    <recommendedName>
        <fullName evidence="1">Integrase catalytic domain-containing protein</fullName>
    </recommendedName>
</protein>
<evidence type="ECO:0000313" key="2">
    <source>
        <dbReference type="EMBL" id="CAF1016668.1"/>
    </source>
</evidence>
<evidence type="ECO:0000259" key="1">
    <source>
        <dbReference type="PROSITE" id="PS50994"/>
    </source>
</evidence>
<dbReference type="AlphaFoldDB" id="A0A814HXD8"/>
<name>A0A814HXD8_9BILA</name>
<accession>A0A814HXD8</accession>
<dbReference type="Proteomes" id="UP000663879">
    <property type="component" value="Unassembled WGS sequence"/>
</dbReference>
<comment type="caution">
    <text evidence="2">The sequence shown here is derived from an EMBL/GenBank/DDBJ whole genome shotgun (WGS) entry which is preliminary data.</text>
</comment>